<feature type="region of interest" description="Disordered" evidence="1">
    <location>
        <begin position="105"/>
        <end position="128"/>
    </location>
</feature>
<name>A0A9P3PZB1_LYOSH</name>
<dbReference type="AlphaFoldDB" id="A0A9P3PZB1"/>
<reference evidence="2" key="1">
    <citation type="submission" date="2022-07" db="EMBL/GenBank/DDBJ databases">
        <title>The genome of Lyophyllum shimeji provides insight into the initial evolution of ectomycorrhizal fungal genome.</title>
        <authorList>
            <person name="Kobayashi Y."/>
            <person name="Shibata T."/>
            <person name="Hirakawa H."/>
            <person name="Shigenobu S."/>
            <person name="Nishiyama T."/>
            <person name="Yamada A."/>
            <person name="Hasebe M."/>
            <person name="Kawaguchi M."/>
        </authorList>
    </citation>
    <scope>NUCLEOTIDE SEQUENCE</scope>
    <source>
        <strain evidence="2">AT787</strain>
    </source>
</reference>
<evidence type="ECO:0000256" key="1">
    <source>
        <dbReference type="SAM" id="MobiDB-lite"/>
    </source>
</evidence>
<dbReference type="EMBL" id="BRPK01000030">
    <property type="protein sequence ID" value="GLB45810.1"/>
    <property type="molecule type" value="Genomic_DNA"/>
</dbReference>
<accession>A0A9P3PZB1</accession>
<keyword evidence="3" id="KW-1185">Reference proteome</keyword>
<gene>
    <name evidence="2" type="ORF">LshimejAT787_3000190</name>
</gene>
<comment type="caution">
    <text evidence="2">The sequence shown here is derived from an EMBL/GenBank/DDBJ whole genome shotgun (WGS) entry which is preliminary data.</text>
</comment>
<evidence type="ECO:0000313" key="2">
    <source>
        <dbReference type="EMBL" id="GLB45810.1"/>
    </source>
</evidence>
<sequence>MWARSEFYLYEALFDSHPATNVLSTTITPANTGAIPSPTSVSSHPLAIAHTNPIASIHPRHALHTAPVLLEPHLHGEVLESNEEPIEAGDAKYDPAKMVDEGGVVCAGGDFKEEPGEEKRKERGHGTA</sequence>
<protein>
    <submittedName>
        <fullName evidence="2">Uncharacterized protein</fullName>
    </submittedName>
</protein>
<dbReference type="Proteomes" id="UP001063166">
    <property type="component" value="Unassembled WGS sequence"/>
</dbReference>
<organism evidence="2 3">
    <name type="scientific">Lyophyllum shimeji</name>
    <name type="common">Hon-shimeji</name>
    <name type="synonym">Tricholoma shimeji</name>
    <dbReference type="NCBI Taxonomy" id="47721"/>
    <lineage>
        <taxon>Eukaryota</taxon>
        <taxon>Fungi</taxon>
        <taxon>Dikarya</taxon>
        <taxon>Basidiomycota</taxon>
        <taxon>Agaricomycotina</taxon>
        <taxon>Agaricomycetes</taxon>
        <taxon>Agaricomycetidae</taxon>
        <taxon>Agaricales</taxon>
        <taxon>Tricholomatineae</taxon>
        <taxon>Lyophyllaceae</taxon>
        <taxon>Lyophyllum</taxon>
    </lineage>
</organism>
<evidence type="ECO:0000313" key="3">
    <source>
        <dbReference type="Proteomes" id="UP001063166"/>
    </source>
</evidence>
<proteinExistence type="predicted"/>
<feature type="compositionally biased region" description="Basic and acidic residues" evidence="1">
    <location>
        <begin position="110"/>
        <end position="128"/>
    </location>
</feature>